<accession>A0ABT4QHT2</accession>
<name>A0ABT4QHT2_9BACL</name>
<dbReference type="InterPro" id="IPR006059">
    <property type="entry name" value="SBP"/>
</dbReference>
<comment type="caution">
    <text evidence="2">The sequence shown here is derived from an EMBL/GenBank/DDBJ whole genome shotgun (WGS) entry which is preliminary data.</text>
</comment>
<protein>
    <submittedName>
        <fullName evidence="2">Extracellular solute-binding protein</fullName>
    </submittedName>
</protein>
<dbReference type="RefSeq" id="WP_269884942.1">
    <property type="nucleotide sequence ID" value="NZ_JAQAGZ010000023.1"/>
</dbReference>
<organism evidence="2 3">
    <name type="scientific">Paenibacillus gyeongsangnamensis</name>
    <dbReference type="NCBI Taxonomy" id="3388067"/>
    <lineage>
        <taxon>Bacteria</taxon>
        <taxon>Bacillati</taxon>
        <taxon>Bacillota</taxon>
        <taxon>Bacilli</taxon>
        <taxon>Bacillales</taxon>
        <taxon>Paenibacillaceae</taxon>
        <taxon>Paenibacillus</taxon>
    </lineage>
</organism>
<dbReference type="PROSITE" id="PS51257">
    <property type="entry name" value="PROKAR_LIPOPROTEIN"/>
    <property type="match status" value="1"/>
</dbReference>
<keyword evidence="1" id="KW-0732">Signal</keyword>
<sequence>MLKSQLLVWLTIIPLLWSAGCSAAMNTGGPDSAANQNSADKPVKLRIGWWGSRERHDATLKILALYTKKHPNVTFEPEYSAFDGYADKLATQAAAKNAPDIIQMDASWLADYNARGYLADLSGVNTKDVESGLLKEGQYAGKQTAMPLGKNAWGLIYDKDTLHKLGFDMPEAGITWDQFFKLAKEIKMKLDKGHFVLADFTNNREMYTSYQLSKGLDYPVTPDGRFNFNKDLWLEWVNTFDELRKAGVVPPADIAVGDKDIDAKQDLLVTGKIIFKAAHAAQVSSWDTLKPGSIGVYTIPTDKQGGGWLKATFFFSVIQESKHKQEAIRFIDWFINDPEAAAISGTTRGVPVSDKIVSQLEPRFTDADRLTIEMIDKASARALHFNPGAKGWINFDTKQYKMIAESIMFGKTTPEQGFEELKQTAAAYQK</sequence>
<dbReference type="PANTHER" id="PTHR43649">
    <property type="entry name" value="ARABINOSE-BINDING PROTEIN-RELATED"/>
    <property type="match status" value="1"/>
</dbReference>
<evidence type="ECO:0000313" key="3">
    <source>
        <dbReference type="Proteomes" id="UP001527882"/>
    </source>
</evidence>
<reference evidence="2 3" key="1">
    <citation type="submission" date="2022-12" db="EMBL/GenBank/DDBJ databases">
        <title>Draft genome sequence of Paenibacillus sp. dW9.</title>
        <authorList>
            <person name="Choi E.-W."/>
            <person name="Kim D.-U."/>
        </authorList>
    </citation>
    <scope>NUCLEOTIDE SEQUENCE [LARGE SCALE GENOMIC DNA]</scope>
    <source>
        <strain evidence="3">dW9</strain>
    </source>
</reference>
<dbReference type="PANTHER" id="PTHR43649:SF11">
    <property type="entry name" value="ABC TRANSPORTER SUBSTRATE-BINDING PROTEIN YESO-RELATED"/>
    <property type="match status" value="1"/>
</dbReference>
<feature type="chain" id="PRO_5046114726" evidence="1">
    <location>
        <begin position="24"/>
        <end position="430"/>
    </location>
</feature>
<proteinExistence type="predicted"/>
<evidence type="ECO:0000313" key="2">
    <source>
        <dbReference type="EMBL" id="MCZ8516414.1"/>
    </source>
</evidence>
<dbReference type="EMBL" id="JAQAGZ010000023">
    <property type="protein sequence ID" value="MCZ8516414.1"/>
    <property type="molecule type" value="Genomic_DNA"/>
</dbReference>
<feature type="signal peptide" evidence="1">
    <location>
        <begin position="1"/>
        <end position="23"/>
    </location>
</feature>
<evidence type="ECO:0000256" key="1">
    <source>
        <dbReference type="SAM" id="SignalP"/>
    </source>
</evidence>
<keyword evidence="3" id="KW-1185">Reference proteome</keyword>
<dbReference type="SUPFAM" id="SSF53850">
    <property type="entry name" value="Periplasmic binding protein-like II"/>
    <property type="match status" value="1"/>
</dbReference>
<dbReference type="Proteomes" id="UP001527882">
    <property type="component" value="Unassembled WGS sequence"/>
</dbReference>
<dbReference type="Pfam" id="PF13416">
    <property type="entry name" value="SBP_bac_8"/>
    <property type="match status" value="1"/>
</dbReference>
<dbReference type="Gene3D" id="3.40.190.10">
    <property type="entry name" value="Periplasmic binding protein-like II"/>
    <property type="match status" value="2"/>
</dbReference>
<dbReference type="InterPro" id="IPR050490">
    <property type="entry name" value="Bact_solute-bd_prot1"/>
</dbReference>
<gene>
    <name evidence="2" type="ORF">O9H85_29310</name>
</gene>